<sequence>MDFTTFYRSFRFQKGDLEDSMEALLIPEEVVSAQRVRVSGREMMCMTLRRLAYPNRLCELELFFRRHSSVISSVVSKVLAHIDYYFAHLLADLTVHKWLNLQSLELFSQVRRRAVAVALHDCL</sequence>
<reference evidence="1" key="2">
    <citation type="submission" date="2021-09" db="EMBL/GenBank/DDBJ databases">
        <authorList>
            <person name="Jia N."/>
            <person name="Wang J."/>
            <person name="Shi W."/>
            <person name="Du L."/>
            <person name="Sun Y."/>
            <person name="Zhan W."/>
            <person name="Jiang J."/>
            <person name="Wang Q."/>
            <person name="Zhang B."/>
            <person name="Ji P."/>
            <person name="Sakyi L.B."/>
            <person name="Cui X."/>
            <person name="Yuan T."/>
            <person name="Jiang B."/>
            <person name="Yang W."/>
            <person name="Lam T.T.-Y."/>
            <person name="Chang Q."/>
            <person name="Ding S."/>
            <person name="Wang X."/>
            <person name="Zhu J."/>
            <person name="Ruan X."/>
            <person name="Zhao L."/>
            <person name="Wei J."/>
            <person name="Que T."/>
            <person name="Du C."/>
            <person name="Cheng J."/>
            <person name="Dai P."/>
            <person name="Han X."/>
            <person name="Huang E."/>
            <person name="Gao Y."/>
            <person name="Liu J."/>
            <person name="Shao H."/>
            <person name="Ye R."/>
            <person name="Li L."/>
            <person name="Wei W."/>
            <person name="Wang X."/>
            <person name="Wang C."/>
            <person name="Huo Q."/>
            <person name="Li W."/>
            <person name="Guo W."/>
            <person name="Chen H."/>
            <person name="Chen S."/>
            <person name="Zhou L."/>
            <person name="Zhou L."/>
            <person name="Ni X."/>
            <person name="Tian J."/>
            <person name="Zhou Y."/>
            <person name="Sheng Y."/>
            <person name="Liu T."/>
            <person name="Pan Y."/>
            <person name="Xia L."/>
            <person name="Li J."/>
            <person name="Zhao F."/>
            <person name="Cao W."/>
        </authorList>
    </citation>
    <scope>NUCLEOTIDE SEQUENCE</scope>
    <source>
        <strain evidence="1">Rmic-2018</strain>
        <tissue evidence="1">Larvae</tissue>
    </source>
</reference>
<keyword evidence="2" id="KW-1185">Reference proteome</keyword>
<evidence type="ECO:0000313" key="1">
    <source>
        <dbReference type="EMBL" id="KAH8033766.1"/>
    </source>
</evidence>
<protein>
    <submittedName>
        <fullName evidence="1">Uncharacterized protein</fullName>
    </submittedName>
</protein>
<name>A0A9J6EHA6_RHIMP</name>
<dbReference type="EMBL" id="JABSTU010000004">
    <property type="protein sequence ID" value="KAH8033766.1"/>
    <property type="molecule type" value="Genomic_DNA"/>
</dbReference>
<organism evidence="1 2">
    <name type="scientific">Rhipicephalus microplus</name>
    <name type="common">Cattle tick</name>
    <name type="synonym">Boophilus microplus</name>
    <dbReference type="NCBI Taxonomy" id="6941"/>
    <lineage>
        <taxon>Eukaryota</taxon>
        <taxon>Metazoa</taxon>
        <taxon>Ecdysozoa</taxon>
        <taxon>Arthropoda</taxon>
        <taxon>Chelicerata</taxon>
        <taxon>Arachnida</taxon>
        <taxon>Acari</taxon>
        <taxon>Parasitiformes</taxon>
        <taxon>Ixodida</taxon>
        <taxon>Ixodoidea</taxon>
        <taxon>Ixodidae</taxon>
        <taxon>Rhipicephalinae</taxon>
        <taxon>Rhipicephalus</taxon>
        <taxon>Boophilus</taxon>
    </lineage>
</organism>
<proteinExistence type="predicted"/>
<dbReference type="AlphaFoldDB" id="A0A9J6EHA6"/>
<gene>
    <name evidence="1" type="ORF">HPB51_015798</name>
</gene>
<dbReference type="PANTHER" id="PTHR34615:SF1">
    <property type="entry name" value="PX DOMAIN-CONTAINING PROTEIN"/>
    <property type="match status" value="1"/>
</dbReference>
<accession>A0A9J6EHA6</accession>
<evidence type="ECO:0000313" key="2">
    <source>
        <dbReference type="Proteomes" id="UP000821866"/>
    </source>
</evidence>
<dbReference type="PANTHER" id="PTHR34615">
    <property type="entry name" value="PX DOMAIN-CONTAINING PROTEIN"/>
    <property type="match status" value="1"/>
</dbReference>
<dbReference type="Proteomes" id="UP000821866">
    <property type="component" value="Chromosome 2"/>
</dbReference>
<reference evidence="1" key="1">
    <citation type="journal article" date="2020" name="Cell">
        <title>Large-Scale Comparative Analyses of Tick Genomes Elucidate Their Genetic Diversity and Vector Capacities.</title>
        <authorList>
            <consortium name="Tick Genome and Microbiome Consortium (TIGMIC)"/>
            <person name="Jia N."/>
            <person name="Wang J."/>
            <person name="Shi W."/>
            <person name="Du L."/>
            <person name="Sun Y."/>
            <person name="Zhan W."/>
            <person name="Jiang J.F."/>
            <person name="Wang Q."/>
            <person name="Zhang B."/>
            <person name="Ji P."/>
            <person name="Bell-Sakyi L."/>
            <person name="Cui X.M."/>
            <person name="Yuan T.T."/>
            <person name="Jiang B.G."/>
            <person name="Yang W.F."/>
            <person name="Lam T.T."/>
            <person name="Chang Q.C."/>
            <person name="Ding S.J."/>
            <person name="Wang X.J."/>
            <person name="Zhu J.G."/>
            <person name="Ruan X.D."/>
            <person name="Zhao L."/>
            <person name="Wei J.T."/>
            <person name="Ye R.Z."/>
            <person name="Que T.C."/>
            <person name="Du C.H."/>
            <person name="Zhou Y.H."/>
            <person name="Cheng J.X."/>
            <person name="Dai P.F."/>
            <person name="Guo W.B."/>
            <person name="Han X.H."/>
            <person name="Huang E.J."/>
            <person name="Li L.F."/>
            <person name="Wei W."/>
            <person name="Gao Y.C."/>
            <person name="Liu J.Z."/>
            <person name="Shao H.Z."/>
            <person name="Wang X."/>
            <person name="Wang C.C."/>
            <person name="Yang T.C."/>
            <person name="Huo Q.B."/>
            <person name="Li W."/>
            <person name="Chen H.Y."/>
            <person name="Chen S.E."/>
            <person name="Zhou L.G."/>
            <person name="Ni X.B."/>
            <person name="Tian J.H."/>
            <person name="Sheng Y."/>
            <person name="Liu T."/>
            <person name="Pan Y.S."/>
            <person name="Xia L.Y."/>
            <person name="Li J."/>
            <person name="Zhao F."/>
            <person name="Cao W.C."/>
        </authorList>
    </citation>
    <scope>NUCLEOTIDE SEQUENCE</scope>
    <source>
        <strain evidence="1">Rmic-2018</strain>
    </source>
</reference>
<comment type="caution">
    <text evidence="1">The sequence shown here is derived from an EMBL/GenBank/DDBJ whole genome shotgun (WGS) entry which is preliminary data.</text>
</comment>